<keyword evidence="3" id="KW-1185">Reference proteome</keyword>
<name>D8QFB8_SCHCM</name>
<sequence length="313" mass="34799">MRFSHVLYRACILGALFIAACIPLISNEIYSSVKHRREYLSRKEARVLPINSALHIFNDSEDALRAFVPHSPANSIPGDSLIRNHAVTLTVVLDALRASGPGTVDPLRVGLGTLQLHLEHLSLLVSAIDVDNGLPLVHLLLRLSSEGRICAQDLQRTWVSVNALLSIAVAYLRDDTYAEASWSRHAAMVTLEEDLVRLMRHQLCEHLQMLASIRRCLSDFHDELFAIETISSQLREQSYSFILVRGSQTDLMLASVGVKSRLTQLMERRIRLMEQVSEGGWWASGIVAQAIDVIMGRIEALEALRDAFASASA</sequence>
<protein>
    <submittedName>
        <fullName evidence="2">Uncharacterized protein</fullName>
    </submittedName>
</protein>
<keyword evidence="1" id="KW-0472">Membrane</keyword>
<feature type="transmembrane region" description="Helical" evidence="1">
    <location>
        <begin position="6"/>
        <end position="26"/>
    </location>
</feature>
<feature type="non-terminal residue" evidence="2">
    <location>
        <position position="313"/>
    </location>
</feature>
<dbReference type="Proteomes" id="UP000007431">
    <property type="component" value="Unassembled WGS sequence"/>
</dbReference>
<dbReference type="PROSITE" id="PS51257">
    <property type="entry name" value="PROKAR_LIPOPROTEIN"/>
    <property type="match status" value="1"/>
</dbReference>
<dbReference type="VEuPathDB" id="FungiDB:SCHCODRAFT_02515010"/>
<evidence type="ECO:0000313" key="3">
    <source>
        <dbReference type="Proteomes" id="UP000007431"/>
    </source>
</evidence>
<keyword evidence="1" id="KW-0812">Transmembrane</keyword>
<accession>D8QFB8</accession>
<proteinExistence type="predicted"/>
<dbReference type="GeneID" id="9591776"/>
<keyword evidence="1" id="KW-1133">Transmembrane helix</keyword>
<dbReference type="EMBL" id="GL377311">
    <property type="protein sequence ID" value="EFI93384.1"/>
    <property type="molecule type" value="Genomic_DNA"/>
</dbReference>
<dbReference type="RefSeq" id="XP_003028287.1">
    <property type="nucleotide sequence ID" value="XM_003028241.1"/>
</dbReference>
<dbReference type="KEGG" id="scm:SCHCO_02515010"/>
<reference evidence="2 3" key="1">
    <citation type="journal article" date="2010" name="Nat. Biotechnol.">
        <title>Genome sequence of the model mushroom Schizophyllum commune.</title>
        <authorList>
            <person name="Ohm R.A."/>
            <person name="de Jong J.F."/>
            <person name="Lugones L.G."/>
            <person name="Aerts A."/>
            <person name="Kothe E."/>
            <person name="Stajich J.E."/>
            <person name="de Vries R.P."/>
            <person name="Record E."/>
            <person name="Levasseur A."/>
            <person name="Baker S.E."/>
            <person name="Bartholomew K.A."/>
            <person name="Coutinho P.M."/>
            <person name="Erdmann S."/>
            <person name="Fowler T.J."/>
            <person name="Gathman A.C."/>
            <person name="Lombard V."/>
            <person name="Henrissat B."/>
            <person name="Knabe N."/>
            <person name="Kuees U."/>
            <person name="Lilly W.W."/>
            <person name="Lindquist E."/>
            <person name="Lucas S."/>
            <person name="Magnuson J.K."/>
            <person name="Piumi F."/>
            <person name="Raudaskoski M."/>
            <person name="Salamov A."/>
            <person name="Schmutz J."/>
            <person name="Schwarze F.W.M.R."/>
            <person name="vanKuyk P.A."/>
            <person name="Horton J.S."/>
            <person name="Grigoriev I.V."/>
            <person name="Woesten H.A.B."/>
        </authorList>
    </citation>
    <scope>NUCLEOTIDE SEQUENCE [LARGE SCALE GENOMIC DNA]</scope>
    <source>
        <strain evidence="3">H4-8 / FGSC 9210</strain>
    </source>
</reference>
<dbReference type="HOGENOM" id="CLU_888905_0_0_1"/>
<gene>
    <name evidence="2" type="ORF">SCHCODRAFT_112555</name>
</gene>
<evidence type="ECO:0000313" key="2">
    <source>
        <dbReference type="EMBL" id="EFI93384.1"/>
    </source>
</evidence>
<evidence type="ECO:0000256" key="1">
    <source>
        <dbReference type="SAM" id="Phobius"/>
    </source>
</evidence>
<dbReference type="InParanoid" id="D8QFB8"/>
<dbReference type="AlphaFoldDB" id="D8QFB8"/>
<organism evidence="3">
    <name type="scientific">Schizophyllum commune (strain H4-8 / FGSC 9210)</name>
    <name type="common">Split gill fungus</name>
    <dbReference type="NCBI Taxonomy" id="578458"/>
    <lineage>
        <taxon>Eukaryota</taxon>
        <taxon>Fungi</taxon>
        <taxon>Dikarya</taxon>
        <taxon>Basidiomycota</taxon>
        <taxon>Agaricomycotina</taxon>
        <taxon>Agaricomycetes</taxon>
        <taxon>Agaricomycetidae</taxon>
        <taxon>Agaricales</taxon>
        <taxon>Schizophyllaceae</taxon>
        <taxon>Schizophyllum</taxon>
    </lineage>
</organism>